<dbReference type="CDD" id="cd24052">
    <property type="entry name" value="ASKHA_NBD_HpPPX-GppA-like"/>
    <property type="match status" value="1"/>
</dbReference>
<dbReference type="EMBL" id="NRRL01000032">
    <property type="protein sequence ID" value="MBK1668863.1"/>
    <property type="molecule type" value="Genomic_DNA"/>
</dbReference>
<dbReference type="InterPro" id="IPR048951">
    <property type="entry name" value="Ppx_C"/>
</dbReference>
<dbReference type="PANTHER" id="PTHR30005">
    <property type="entry name" value="EXOPOLYPHOSPHATASE"/>
    <property type="match status" value="1"/>
</dbReference>
<dbReference type="Gene3D" id="3.30.420.40">
    <property type="match status" value="1"/>
</dbReference>
<evidence type="ECO:0000313" key="4">
    <source>
        <dbReference type="Proteomes" id="UP001296873"/>
    </source>
</evidence>
<feature type="domain" description="Exopolyphosphatase C-terminal" evidence="2">
    <location>
        <begin position="326"/>
        <end position="503"/>
    </location>
</feature>
<evidence type="ECO:0000259" key="1">
    <source>
        <dbReference type="Pfam" id="PF02541"/>
    </source>
</evidence>
<dbReference type="SUPFAM" id="SSF109604">
    <property type="entry name" value="HD-domain/PDEase-like"/>
    <property type="match status" value="1"/>
</dbReference>
<dbReference type="Gene3D" id="3.30.420.150">
    <property type="entry name" value="Exopolyphosphatase. Domain 2"/>
    <property type="match status" value="1"/>
</dbReference>
<dbReference type="Proteomes" id="UP001296873">
    <property type="component" value="Unassembled WGS sequence"/>
</dbReference>
<gene>
    <name evidence="3" type="ORF">CKO28_12560</name>
</gene>
<feature type="domain" description="Ppx/GppA phosphatase N-terminal" evidence="1">
    <location>
        <begin position="39"/>
        <end position="316"/>
    </location>
</feature>
<protein>
    <recommendedName>
        <fullName evidence="5">Exopolyphosphatase</fullName>
    </recommendedName>
</protein>
<name>A0ABS1DF61_9PROT</name>
<sequence>MAPSASSPQSLSAADTVPAGLGEARVGVVDVGSNSIRLVVFDKLDRAPTPVFNERVLCGLGRGMDETGRLNDDGVKLALTNLDRFARIARAMEVGRLDLIATAATRDATNGPQFVADVERRTGCKVAVLSGLSEARLAALGVVSSMPEATGLMGDLGGGSLELVRLDHGALGDAVSLPLGPLRLAEVSGGSRDAAVAEIDRQLDAVEWLAEAGGADFFPVGGAWRALARIHMEQTQYPLHVIHGYTLQRRTAQDMARVVSRLGPRSLARIRGVSKRRLETLPYAALLMGRVLRRLRPEQVTFSAFGLREGHLFDQLSPEQQRRDPLIAAASDLARAEGRFGDLGAEMFDWTEPLFQDETREERRLRKAAGHLADIAWREHPDYRAVQALYRILRLPLLALNHAERAFLAYTAFVRYGGKPHEDAAQTPRQLMDTRQIERAEIVGNALRLGITVSAGTRGLLTNARLEWTGDTLNVRLPDDTSAAPGEVVEKRLKALVKAVGARRGEVF</sequence>
<dbReference type="InterPro" id="IPR003695">
    <property type="entry name" value="Ppx_GppA_N"/>
</dbReference>
<dbReference type="Gene3D" id="1.10.3210.10">
    <property type="entry name" value="Hypothetical protein af1432"/>
    <property type="match status" value="1"/>
</dbReference>
<dbReference type="PANTHER" id="PTHR30005:SF0">
    <property type="entry name" value="RETROGRADE REGULATION PROTEIN 2"/>
    <property type="match status" value="1"/>
</dbReference>
<reference evidence="3 4" key="1">
    <citation type="journal article" date="2020" name="Microorganisms">
        <title>Osmotic Adaptation and Compatible Solute Biosynthesis of Phototrophic Bacteria as Revealed from Genome Analyses.</title>
        <authorList>
            <person name="Imhoff J.F."/>
            <person name="Rahn T."/>
            <person name="Kunzel S."/>
            <person name="Keller A."/>
            <person name="Neulinger S.C."/>
        </authorList>
    </citation>
    <scope>NUCLEOTIDE SEQUENCE [LARGE SCALE GENOMIC DNA]</scope>
    <source>
        <strain evidence="3 4">DSM 9895</strain>
    </source>
</reference>
<dbReference type="RefSeq" id="WP_200341184.1">
    <property type="nucleotide sequence ID" value="NZ_NRRL01000032.1"/>
</dbReference>
<dbReference type="InterPro" id="IPR043129">
    <property type="entry name" value="ATPase_NBD"/>
</dbReference>
<evidence type="ECO:0000259" key="2">
    <source>
        <dbReference type="Pfam" id="PF21697"/>
    </source>
</evidence>
<proteinExistence type="predicted"/>
<keyword evidence="4" id="KW-1185">Reference proteome</keyword>
<comment type="caution">
    <text evidence="3">The sequence shown here is derived from an EMBL/GenBank/DDBJ whole genome shotgun (WGS) entry which is preliminary data.</text>
</comment>
<accession>A0ABS1DF61</accession>
<dbReference type="SUPFAM" id="SSF53067">
    <property type="entry name" value="Actin-like ATPase domain"/>
    <property type="match status" value="2"/>
</dbReference>
<dbReference type="Pfam" id="PF21697">
    <property type="entry name" value="Ppx_C"/>
    <property type="match status" value="1"/>
</dbReference>
<evidence type="ECO:0008006" key="5">
    <source>
        <dbReference type="Google" id="ProtNLM"/>
    </source>
</evidence>
<dbReference type="InterPro" id="IPR050273">
    <property type="entry name" value="GppA/Ppx_hydrolase"/>
</dbReference>
<evidence type="ECO:0000313" key="3">
    <source>
        <dbReference type="EMBL" id="MBK1668863.1"/>
    </source>
</evidence>
<organism evidence="3 4">
    <name type="scientific">Rhodovibrio sodomensis</name>
    <dbReference type="NCBI Taxonomy" id="1088"/>
    <lineage>
        <taxon>Bacteria</taxon>
        <taxon>Pseudomonadati</taxon>
        <taxon>Pseudomonadota</taxon>
        <taxon>Alphaproteobacteria</taxon>
        <taxon>Rhodospirillales</taxon>
        <taxon>Rhodovibrionaceae</taxon>
        <taxon>Rhodovibrio</taxon>
    </lineage>
</organism>
<dbReference type="Pfam" id="PF02541">
    <property type="entry name" value="Ppx-GppA"/>
    <property type="match status" value="1"/>
</dbReference>